<evidence type="ECO:0000256" key="6">
    <source>
        <dbReference type="ARBA" id="ARBA00022645"/>
    </source>
</evidence>
<dbReference type="GO" id="GO:0071555">
    <property type="term" value="P:cell wall organization"/>
    <property type="evidence" value="ECO:0007669"/>
    <property type="project" value="UniProtKB-KW"/>
</dbReference>
<evidence type="ECO:0000256" key="10">
    <source>
        <dbReference type="ARBA" id="ARBA00022801"/>
    </source>
</evidence>
<comment type="subcellular location">
    <subcellularLocation>
        <location evidence="1">Cell membrane</location>
    </subcellularLocation>
</comment>
<proteinExistence type="inferred from homology"/>
<dbReference type="EMBL" id="ADMC01000039">
    <property type="protein sequence ID" value="EHP44953.1"/>
    <property type="molecule type" value="Genomic_DNA"/>
</dbReference>
<dbReference type="STRING" id="742817.HMPREF9449_03093"/>
<keyword evidence="12" id="KW-0573">Peptidoglycan synthesis</keyword>
<accession>H1DLF7</accession>
<evidence type="ECO:0000259" key="19">
    <source>
        <dbReference type="Pfam" id="PF00905"/>
    </source>
</evidence>
<evidence type="ECO:0000256" key="5">
    <source>
        <dbReference type="ARBA" id="ARBA00022475"/>
    </source>
</evidence>
<dbReference type="GO" id="GO:0030288">
    <property type="term" value="C:outer membrane-bounded periplasmic space"/>
    <property type="evidence" value="ECO:0007669"/>
    <property type="project" value="TreeGrafter"/>
</dbReference>
<evidence type="ECO:0000256" key="9">
    <source>
        <dbReference type="ARBA" id="ARBA00022679"/>
    </source>
</evidence>
<evidence type="ECO:0000256" key="16">
    <source>
        <dbReference type="ARBA" id="ARBA00034000"/>
    </source>
</evidence>
<evidence type="ECO:0000256" key="12">
    <source>
        <dbReference type="ARBA" id="ARBA00022984"/>
    </source>
</evidence>
<keyword evidence="18" id="KW-0812">Transmembrane</keyword>
<reference evidence="21 22" key="1">
    <citation type="submission" date="2012-01" db="EMBL/GenBank/DDBJ databases">
        <title>The Genome Sequence of Odoribacter laneus YIT 12061.</title>
        <authorList>
            <consortium name="The Broad Institute Genome Sequencing Platform"/>
            <person name="Earl A."/>
            <person name="Ward D."/>
            <person name="Feldgarden M."/>
            <person name="Gevers D."/>
            <person name="Morotomi M."/>
            <person name="Young S.K."/>
            <person name="Zeng Q."/>
            <person name="Gargeya S."/>
            <person name="Fitzgerald M."/>
            <person name="Haas B."/>
            <person name="Abouelleil A."/>
            <person name="Alvarado L."/>
            <person name="Arachchi H.M."/>
            <person name="Berlin A."/>
            <person name="Chapman S.B."/>
            <person name="Gearin G."/>
            <person name="Goldberg J."/>
            <person name="Griggs A."/>
            <person name="Gujja S."/>
            <person name="Hansen M."/>
            <person name="Heiman D."/>
            <person name="Howarth C."/>
            <person name="Larimer J."/>
            <person name="Lui A."/>
            <person name="MacDonald P.J.P."/>
            <person name="McCowen C."/>
            <person name="Montmayeur A."/>
            <person name="Murphy C."/>
            <person name="Neiman D."/>
            <person name="Pearson M."/>
            <person name="Priest M."/>
            <person name="Roberts A."/>
            <person name="Saif S."/>
            <person name="Shea T."/>
            <person name="Sisk P."/>
            <person name="Stolte C."/>
            <person name="Sykes S."/>
            <person name="Wortman J."/>
            <person name="Nusbaum C."/>
            <person name="Birren B."/>
        </authorList>
    </citation>
    <scope>NUCLEOTIDE SEQUENCE [LARGE SCALE GENOMIC DNA]</scope>
    <source>
        <strain evidence="21 22">YIT 12061</strain>
    </source>
</reference>
<keyword evidence="6" id="KW-0121">Carboxypeptidase</keyword>
<comment type="catalytic activity">
    <reaction evidence="17">
        <text>[GlcNAc-(1-&gt;4)-Mur2Ac(oyl-L-Ala-gamma-D-Glu-L-Lys-D-Ala-D-Ala)](n)-di-trans,octa-cis-undecaprenyl diphosphate + beta-D-GlcNAc-(1-&gt;4)-Mur2Ac(oyl-L-Ala-gamma-D-Glu-L-Lys-D-Ala-D-Ala)-di-trans,octa-cis-undecaprenyl diphosphate = [GlcNAc-(1-&gt;4)-Mur2Ac(oyl-L-Ala-gamma-D-Glu-L-Lys-D-Ala-D-Ala)](n+1)-di-trans,octa-cis-undecaprenyl diphosphate + di-trans,octa-cis-undecaprenyl diphosphate + H(+)</text>
        <dbReference type="Rhea" id="RHEA:23708"/>
        <dbReference type="Rhea" id="RHEA-COMP:9602"/>
        <dbReference type="Rhea" id="RHEA-COMP:9603"/>
        <dbReference type="ChEBI" id="CHEBI:15378"/>
        <dbReference type="ChEBI" id="CHEBI:58405"/>
        <dbReference type="ChEBI" id="CHEBI:60033"/>
        <dbReference type="ChEBI" id="CHEBI:78435"/>
        <dbReference type="EC" id="2.4.99.28"/>
    </reaction>
</comment>
<comment type="similarity">
    <text evidence="4">In the N-terminal section; belongs to the glycosyltransferase 51 family.</text>
</comment>
<evidence type="ECO:0000256" key="15">
    <source>
        <dbReference type="ARBA" id="ARBA00023316"/>
    </source>
</evidence>
<comment type="caution">
    <text evidence="21">The sequence shown here is derived from an EMBL/GenBank/DDBJ whole genome shotgun (WGS) entry which is preliminary data.</text>
</comment>
<feature type="domain" description="Penicillin-binding protein transpeptidase" evidence="19">
    <location>
        <begin position="453"/>
        <end position="692"/>
    </location>
</feature>
<keyword evidence="18" id="KW-1133">Transmembrane helix</keyword>
<dbReference type="GO" id="GO:0009002">
    <property type="term" value="F:serine-type D-Ala-D-Ala carboxypeptidase activity"/>
    <property type="evidence" value="ECO:0007669"/>
    <property type="project" value="UniProtKB-EC"/>
</dbReference>
<evidence type="ECO:0000256" key="7">
    <source>
        <dbReference type="ARBA" id="ARBA00022670"/>
    </source>
</evidence>
<evidence type="ECO:0000256" key="2">
    <source>
        <dbReference type="ARBA" id="ARBA00004752"/>
    </source>
</evidence>
<evidence type="ECO:0000256" key="17">
    <source>
        <dbReference type="ARBA" id="ARBA00049902"/>
    </source>
</evidence>
<evidence type="ECO:0000256" key="3">
    <source>
        <dbReference type="ARBA" id="ARBA00007090"/>
    </source>
</evidence>
<feature type="domain" description="Glycosyl transferase family 51" evidence="20">
    <location>
        <begin position="62"/>
        <end position="241"/>
    </location>
</feature>
<dbReference type="Gene3D" id="1.10.3810.10">
    <property type="entry name" value="Biosynthetic peptidoglycan transglycosylase-like"/>
    <property type="match status" value="1"/>
</dbReference>
<evidence type="ECO:0000256" key="13">
    <source>
        <dbReference type="ARBA" id="ARBA00023136"/>
    </source>
</evidence>
<dbReference type="InterPro" id="IPR036950">
    <property type="entry name" value="PBP_transglycosylase"/>
</dbReference>
<dbReference type="GO" id="GO:0006508">
    <property type="term" value="P:proteolysis"/>
    <property type="evidence" value="ECO:0007669"/>
    <property type="project" value="UniProtKB-KW"/>
</dbReference>
<dbReference type="InterPro" id="IPR050396">
    <property type="entry name" value="Glycosyltr_51/Transpeptidase"/>
</dbReference>
<keyword evidence="10" id="KW-0378">Hydrolase</keyword>
<dbReference type="InterPro" id="IPR001264">
    <property type="entry name" value="Glyco_trans_51"/>
</dbReference>
<dbReference type="HOGENOM" id="CLU_006354_2_4_10"/>
<dbReference type="GO" id="GO:0008955">
    <property type="term" value="F:peptidoglycan glycosyltransferase activity"/>
    <property type="evidence" value="ECO:0007669"/>
    <property type="project" value="UniProtKB-EC"/>
</dbReference>
<dbReference type="PATRIC" id="fig|742817.3.peg.3297"/>
<evidence type="ECO:0000259" key="20">
    <source>
        <dbReference type="Pfam" id="PF00912"/>
    </source>
</evidence>
<keyword evidence="13 18" id="KW-0472">Membrane</keyword>
<name>H1DLF7_9BACT</name>
<evidence type="ECO:0000256" key="14">
    <source>
        <dbReference type="ARBA" id="ARBA00023268"/>
    </source>
</evidence>
<dbReference type="SUPFAM" id="SSF53955">
    <property type="entry name" value="Lysozyme-like"/>
    <property type="match status" value="1"/>
</dbReference>
<evidence type="ECO:0008006" key="23">
    <source>
        <dbReference type="Google" id="ProtNLM"/>
    </source>
</evidence>
<keyword evidence="7" id="KW-0645">Protease</keyword>
<protein>
    <recommendedName>
        <fullName evidence="23">Penicillin-insensitive transglycosylase</fullName>
    </recommendedName>
</protein>
<dbReference type="eggNOG" id="COG5009">
    <property type="taxonomic scope" value="Bacteria"/>
</dbReference>
<dbReference type="PANTHER" id="PTHR32282">
    <property type="entry name" value="BINDING PROTEIN TRANSPEPTIDASE, PUTATIVE-RELATED"/>
    <property type="match status" value="1"/>
</dbReference>
<dbReference type="PANTHER" id="PTHR32282:SF11">
    <property type="entry name" value="PENICILLIN-BINDING PROTEIN 1B"/>
    <property type="match status" value="1"/>
</dbReference>
<comment type="pathway">
    <text evidence="2">Cell wall biogenesis; peptidoglycan biosynthesis.</text>
</comment>
<keyword evidence="11" id="KW-0133">Cell shape</keyword>
<evidence type="ECO:0000313" key="22">
    <source>
        <dbReference type="Proteomes" id="UP000004892"/>
    </source>
</evidence>
<organism evidence="21 22">
    <name type="scientific">Odoribacter laneus YIT 12061</name>
    <dbReference type="NCBI Taxonomy" id="742817"/>
    <lineage>
        <taxon>Bacteria</taxon>
        <taxon>Pseudomonadati</taxon>
        <taxon>Bacteroidota</taxon>
        <taxon>Bacteroidia</taxon>
        <taxon>Bacteroidales</taxon>
        <taxon>Odoribacteraceae</taxon>
        <taxon>Odoribacter</taxon>
    </lineage>
</organism>
<keyword evidence="9" id="KW-0808">Transferase</keyword>
<evidence type="ECO:0000256" key="18">
    <source>
        <dbReference type="SAM" id="Phobius"/>
    </source>
</evidence>
<dbReference type="RefSeq" id="WP_009138235.1">
    <property type="nucleotide sequence ID" value="NZ_JH594601.1"/>
</dbReference>
<dbReference type="Pfam" id="PF00912">
    <property type="entry name" value="Transgly"/>
    <property type="match status" value="1"/>
</dbReference>
<dbReference type="GeneID" id="98070614"/>
<dbReference type="InterPro" id="IPR023346">
    <property type="entry name" value="Lysozyme-like_dom_sf"/>
</dbReference>
<comment type="similarity">
    <text evidence="3">In the C-terminal section; belongs to the transpeptidase family.</text>
</comment>
<evidence type="ECO:0000256" key="8">
    <source>
        <dbReference type="ARBA" id="ARBA00022676"/>
    </source>
</evidence>
<keyword evidence="8" id="KW-0328">Glycosyltransferase</keyword>
<dbReference type="GO" id="GO:0005886">
    <property type="term" value="C:plasma membrane"/>
    <property type="evidence" value="ECO:0007669"/>
    <property type="project" value="UniProtKB-SubCell"/>
</dbReference>
<dbReference type="Proteomes" id="UP000004892">
    <property type="component" value="Unassembled WGS sequence"/>
</dbReference>
<dbReference type="InterPro" id="IPR012338">
    <property type="entry name" value="Beta-lactam/transpept-like"/>
</dbReference>
<evidence type="ECO:0000313" key="21">
    <source>
        <dbReference type="EMBL" id="EHP44953.1"/>
    </source>
</evidence>
<dbReference type="GO" id="GO:0008360">
    <property type="term" value="P:regulation of cell shape"/>
    <property type="evidence" value="ECO:0007669"/>
    <property type="project" value="UniProtKB-KW"/>
</dbReference>
<dbReference type="GO" id="GO:0008658">
    <property type="term" value="F:penicillin binding"/>
    <property type="evidence" value="ECO:0007669"/>
    <property type="project" value="InterPro"/>
</dbReference>
<dbReference type="AlphaFoldDB" id="H1DLF7"/>
<feature type="transmembrane region" description="Helical" evidence="18">
    <location>
        <begin position="9"/>
        <end position="30"/>
    </location>
</feature>
<dbReference type="InterPro" id="IPR001460">
    <property type="entry name" value="PCN-bd_Tpept"/>
</dbReference>
<evidence type="ECO:0000256" key="1">
    <source>
        <dbReference type="ARBA" id="ARBA00004236"/>
    </source>
</evidence>
<keyword evidence="15" id="KW-0961">Cell wall biogenesis/degradation</keyword>
<dbReference type="Pfam" id="PF00905">
    <property type="entry name" value="Transpeptidase"/>
    <property type="match status" value="1"/>
</dbReference>
<keyword evidence="22" id="KW-1185">Reference proteome</keyword>
<keyword evidence="14" id="KW-0511">Multifunctional enzyme</keyword>
<evidence type="ECO:0000256" key="4">
    <source>
        <dbReference type="ARBA" id="ARBA00007739"/>
    </source>
</evidence>
<keyword evidence="5" id="KW-1003">Cell membrane</keyword>
<dbReference type="Gene3D" id="3.40.710.10">
    <property type="entry name" value="DD-peptidase/beta-lactamase superfamily"/>
    <property type="match status" value="1"/>
</dbReference>
<evidence type="ECO:0000256" key="11">
    <source>
        <dbReference type="ARBA" id="ARBA00022960"/>
    </source>
</evidence>
<comment type="catalytic activity">
    <reaction evidence="16">
        <text>Preferential cleavage: (Ac)2-L-Lys-D-Ala-|-D-Ala. Also transpeptidation of peptidyl-alanyl moieties that are N-acyl substituents of D-alanine.</text>
        <dbReference type="EC" id="3.4.16.4"/>
    </reaction>
</comment>
<sequence>MFKKYKKFFFFFWGIFLIGMVTVVIFFWLITAGKLGFMPTFEELENPTNKFASEIYFEDGPMISRYYQGSENRRYTEYRDIPESVKDALIATEDIRFYEHSGIDVIGLFRVAKGLLTGNSSSGGGSTITQQLAKMLFPRDPDQNFIELSMRKFREWVIAVRLEKSYTKEEIITMYLNKFDFLNLAVGINSAADVYFQKPLDSLKIEEAAMLVGMAKNPALFNPLRRPEKTLGRRNVVLSQMLKYDKITQDQYDSLKMLPLGLKFKKEDHKEGYATYFREYLRIFMTASQPNKSNYRWNPELYKQDSLAWEHNPLYGWCKKNTKLDGSHYDIYSDGLKIYTTLNSHMQKYAEEAVVEHLSQDLQPLFSREKIEKRNPPFSNDLSSEEVYEILDRSIKRTERYRVLKEGGMSFTDIRKEFNKSVPMQIFTWQGIRDTIMSPLDSIKHYKAFFRAGFMVMEPQTGNVKAYVGGPDYRYFMYDMVSVGRRQVGSTIKPILYTLAMQEGLGPCDQVPNIPQTFVLPDGTTWTARGGGKRQGEMVSLRWGLANSENNISGWVLKQFTPEAVAQMAHKMGIQSFIDPVPSVFLGTAEISVKEMVAAYSIFANKGVYNTPLLVSRIEDKYGNTLVEFQPDSREVITAQTAYLMCNLLEGVVNEGTGIRLRYKYGFTNPMGGKTGTTQQHADGWFMAITPNLVGGVWVGAEDRSIHFQNLVNGQGASMALPIWAKFLKKVMDDPALHFMATPFEKPIGVLKNLDCAETTTENEMKERINQEEDYEEFY</sequence>
<dbReference type="GO" id="GO:0009252">
    <property type="term" value="P:peptidoglycan biosynthetic process"/>
    <property type="evidence" value="ECO:0007669"/>
    <property type="project" value="UniProtKB-KW"/>
</dbReference>
<dbReference type="SUPFAM" id="SSF56601">
    <property type="entry name" value="beta-lactamase/transpeptidase-like"/>
    <property type="match status" value="1"/>
</dbReference>
<gene>
    <name evidence="21" type="ORF">HMPREF9449_03093</name>
</gene>